<dbReference type="InterPro" id="IPR014017">
    <property type="entry name" value="DNA_helicase_UvrD-like_C"/>
</dbReference>
<dbReference type="EC" id="5.6.2.4" evidence="13"/>
<keyword evidence="7" id="KW-0269">Exonuclease</keyword>
<dbReference type="GO" id="GO:0004527">
    <property type="term" value="F:exonuclease activity"/>
    <property type="evidence" value="ECO:0007669"/>
    <property type="project" value="UniProtKB-KW"/>
</dbReference>
<keyword evidence="11" id="KW-0413">Isomerase</keyword>
<evidence type="ECO:0000256" key="3">
    <source>
        <dbReference type="ARBA" id="ARBA00022741"/>
    </source>
</evidence>
<dbReference type="Gene3D" id="3.40.50.300">
    <property type="entry name" value="P-loop containing nucleotide triphosphate hydrolases"/>
    <property type="match status" value="3"/>
</dbReference>
<dbReference type="PANTHER" id="PTHR11070:SF55">
    <property type="entry name" value="DNA 3'-5' HELICASE"/>
    <property type="match status" value="1"/>
</dbReference>
<keyword evidence="2" id="KW-0540">Nuclease</keyword>
<name>A0A6J6R0B7_9ZZZZ</name>
<gene>
    <name evidence="17" type="ORF">UFOPK2646_01062</name>
</gene>
<evidence type="ECO:0000256" key="13">
    <source>
        <dbReference type="ARBA" id="ARBA00034808"/>
    </source>
</evidence>
<organism evidence="17">
    <name type="scientific">freshwater metagenome</name>
    <dbReference type="NCBI Taxonomy" id="449393"/>
    <lineage>
        <taxon>unclassified sequences</taxon>
        <taxon>metagenomes</taxon>
        <taxon>ecological metagenomes</taxon>
    </lineage>
</organism>
<dbReference type="GO" id="GO:0005524">
    <property type="term" value="F:ATP binding"/>
    <property type="evidence" value="ECO:0007669"/>
    <property type="project" value="UniProtKB-KW"/>
</dbReference>
<comment type="catalytic activity">
    <reaction evidence="12">
        <text>Couples ATP hydrolysis with the unwinding of duplex DNA by translocating in the 3'-5' direction.</text>
        <dbReference type="EC" id="5.6.2.4"/>
    </reaction>
</comment>
<feature type="domain" description="UvrD-like helicase ATP-binding" evidence="15">
    <location>
        <begin position="24"/>
        <end position="348"/>
    </location>
</feature>
<keyword evidence="4" id="KW-0227">DNA damage</keyword>
<keyword evidence="3" id="KW-0547">Nucleotide-binding</keyword>
<dbReference type="InterPro" id="IPR013986">
    <property type="entry name" value="DExx_box_DNA_helicase_dom_sf"/>
</dbReference>
<dbReference type="PANTHER" id="PTHR11070">
    <property type="entry name" value="UVRD / RECB / PCRA DNA HELICASE FAMILY MEMBER"/>
    <property type="match status" value="1"/>
</dbReference>
<dbReference type="InterPro" id="IPR011335">
    <property type="entry name" value="Restrct_endonuc-II-like"/>
</dbReference>
<keyword evidence="6" id="KW-0347">Helicase</keyword>
<evidence type="ECO:0000256" key="4">
    <source>
        <dbReference type="ARBA" id="ARBA00022763"/>
    </source>
</evidence>
<dbReference type="CDD" id="cd17932">
    <property type="entry name" value="DEXQc_UvrD"/>
    <property type="match status" value="1"/>
</dbReference>
<evidence type="ECO:0000256" key="14">
    <source>
        <dbReference type="ARBA" id="ARBA00048988"/>
    </source>
</evidence>
<evidence type="ECO:0000313" key="17">
    <source>
        <dbReference type="EMBL" id="CAB4712774.1"/>
    </source>
</evidence>
<dbReference type="AlphaFoldDB" id="A0A6J6R0B7"/>
<dbReference type="SUPFAM" id="SSF52540">
    <property type="entry name" value="P-loop containing nucleoside triphosphate hydrolases"/>
    <property type="match status" value="1"/>
</dbReference>
<evidence type="ECO:0000256" key="2">
    <source>
        <dbReference type="ARBA" id="ARBA00022722"/>
    </source>
</evidence>
<dbReference type="GO" id="GO:0043138">
    <property type="term" value="F:3'-5' DNA helicase activity"/>
    <property type="evidence" value="ECO:0007669"/>
    <property type="project" value="UniProtKB-EC"/>
</dbReference>
<dbReference type="InterPro" id="IPR000212">
    <property type="entry name" value="DNA_helicase_UvrD/REP"/>
</dbReference>
<dbReference type="Gene3D" id="3.90.320.10">
    <property type="match status" value="1"/>
</dbReference>
<dbReference type="SUPFAM" id="SSF52980">
    <property type="entry name" value="Restriction endonuclease-like"/>
    <property type="match status" value="1"/>
</dbReference>
<keyword evidence="5" id="KW-0378">Hydrolase</keyword>
<dbReference type="InterPro" id="IPR038726">
    <property type="entry name" value="PDDEXK_AddAB-type"/>
</dbReference>
<proteinExistence type="inferred from homology"/>
<sequence length="1063" mass="117092">MTSIIKYSPVDIAKALASVDSKVRMPTPEQALIIAAPLEPAVVIAGAGSGKTETMSARVLYLVANGLVTPDEILGLTFTRKAAGELGIRIRSRLRQLRTAGLLPKNIAIDAAVMTYHSYAGRLLGEQAIRFGIDAADDPIGDAAVWQMASDLVHNWDDPDFRSESAASTVITDVIGLTKYMLEHQCSPDEIIHESMKILDHIDSLGTKSNKEVRDVQKVLTQRISILPMVAAFIERRQKNGQLSFDDQMFLASKVAVEVAEVGQTERERYKVVLLDEYQDTSQSQVRMLSALFGGGHPVMAVGDPCQAIYTWRGASAGTIGAFAQHFPKKSHQQGAAQFSLSTTFRNDEIILTLANEISSVIRQDAKVHVAPLVARNGAGPGELACGVFETQEAEAIAIAEYFAPKWFSSDRAGQPENKRSSFAVLARTRTQIPEIELALRSANIPVEVLGVGGLIHVAEVADVISLLRIVTDPESGAALMRHLTGPRLNLGAADIAALGRYSRSLSDKSRENSKTFIAKIAAGNPLQEEADDQFSGSIIESLDEIAEADKGAFTQIGYTRLTNFAADLRRLRSRAGGPLVDLICEIEDYLALDVEVLLRDGTQNGRRHLDRFIDEAAKFARGGGTVSEFLTWLDVASDEEGGLKSGAPEIRRDVVQILTVHNAKGAEWDVVAVPGLAKEIFPNKGKERDSWLSNEKHIPFPLRGDNHELPSIDISQCTSNTEVSKKLKEFEGECDKQKLTEEIRLGYVAVTRARTHLICTTSRWRDRKTALDPSALYASVLEVAKNHGGIILSEYELEDGAVNPKLENPKSEMWPRDPLGIRRKEFDEANALVRQSAPHDLAHAEEADDQSWIRDAHALINEMKTSKERASVFLPPRLSVSTLVALSENPEELALSIRRPMPRPQDEYSRRGTVFHLWVERYFGQATLFDEDDLDPIDQLEPDQTLEALKASWLSSEWGTRHPHAVEVPFETIIAGVLVRGRIDAVYKNGDHYEVIDWKTGSKKLGESAAIQLAMYRLAWAKLEGVDVTKVSAGFHYVPTGITDRPSDLQSEQDLIDLVEKH</sequence>
<dbReference type="GO" id="GO:0003677">
    <property type="term" value="F:DNA binding"/>
    <property type="evidence" value="ECO:0007669"/>
    <property type="project" value="UniProtKB-KW"/>
</dbReference>
<accession>A0A6J6R0B7</accession>
<evidence type="ECO:0000256" key="11">
    <source>
        <dbReference type="ARBA" id="ARBA00023235"/>
    </source>
</evidence>
<evidence type="ECO:0000259" key="16">
    <source>
        <dbReference type="PROSITE" id="PS51217"/>
    </source>
</evidence>
<dbReference type="GO" id="GO:0033202">
    <property type="term" value="C:DNA helicase complex"/>
    <property type="evidence" value="ECO:0007669"/>
    <property type="project" value="TreeGrafter"/>
</dbReference>
<evidence type="ECO:0000256" key="12">
    <source>
        <dbReference type="ARBA" id="ARBA00034617"/>
    </source>
</evidence>
<dbReference type="EMBL" id="CAEZYB010000143">
    <property type="protein sequence ID" value="CAB4712774.1"/>
    <property type="molecule type" value="Genomic_DNA"/>
</dbReference>
<dbReference type="GO" id="GO:0005829">
    <property type="term" value="C:cytosol"/>
    <property type="evidence" value="ECO:0007669"/>
    <property type="project" value="TreeGrafter"/>
</dbReference>
<comment type="catalytic activity">
    <reaction evidence="14">
        <text>ATP + H2O = ADP + phosphate + H(+)</text>
        <dbReference type="Rhea" id="RHEA:13065"/>
        <dbReference type="ChEBI" id="CHEBI:15377"/>
        <dbReference type="ChEBI" id="CHEBI:15378"/>
        <dbReference type="ChEBI" id="CHEBI:30616"/>
        <dbReference type="ChEBI" id="CHEBI:43474"/>
        <dbReference type="ChEBI" id="CHEBI:456216"/>
        <dbReference type="EC" id="5.6.2.4"/>
    </reaction>
</comment>
<reference evidence="17" key="1">
    <citation type="submission" date="2020-05" db="EMBL/GenBank/DDBJ databases">
        <authorList>
            <person name="Chiriac C."/>
            <person name="Salcher M."/>
            <person name="Ghai R."/>
            <person name="Kavagutti S V."/>
        </authorList>
    </citation>
    <scope>NUCLEOTIDE SEQUENCE</scope>
</reference>
<evidence type="ECO:0000256" key="10">
    <source>
        <dbReference type="ARBA" id="ARBA00023204"/>
    </source>
</evidence>
<evidence type="ECO:0000256" key="5">
    <source>
        <dbReference type="ARBA" id="ARBA00022801"/>
    </source>
</evidence>
<dbReference type="InterPro" id="IPR027417">
    <property type="entry name" value="P-loop_NTPase"/>
</dbReference>
<keyword evidence="9" id="KW-0238">DNA-binding</keyword>
<keyword evidence="10" id="KW-0234">DNA repair</keyword>
<evidence type="ECO:0000259" key="15">
    <source>
        <dbReference type="PROSITE" id="PS51198"/>
    </source>
</evidence>
<evidence type="ECO:0000256" key="6">
    <source>
        <dbReference type="ARBA" id="ARBA00022806"/>
    </source>
</evidence>
<dbReference type="Gene3D" id="1.10.486.10">
    <property type="entry name" value="PCRA, domain 4"/>
    <property type="match status" value="1"/>
</dbReference>
<keyword evidence="8" id="KW-0067">ATP-binding</keyword>
<dbReference type="InterPro" id="IPR011604">
    <property type="entry name" value="PDDEXK-like_dom_sf"/>
</dbReference>
<dbReference type="GO" id="GO:0000725">
    <property type="term" value="P:recombinational repair"/>
    <property type="evidence" value="ECO:0007669"/>
    <property type="project" value="TreeGrafter"/>
</dbReference>
<protein>
    <recommendedName>
        <fullName evidence="13">DNA 3'-5' helicase</fullName>
        <ecNumber evidence="13">5.6.2.4</ecNumber>
    </recommendedName>
</protein>
<dbReference type="InterPro" id="IPR014016">
    <property type="entry name" value="UvrD-like_ATP-bd"/>
</dbReference>
<evidence type="ECO:0000256" key="9">
    <source>
        <dbReference type="ARBA" id="ARBA00023125"/>
    </source>
</evidence>
<dbReference type="Pfam" id="PF00580">
    <property type="entry name" value="UvrD-helicase"/>
    <property type="match status" value="1"/>
</dbReference>
<feature type="domain" description="UvrD-like helicase C-terminal" evidence="16">
    <location>
        <begin position="352"/>
        <end position="666"/>
    </location>
</feature>
<dbReference type="PROSITE" id="PS51198">
    <property type="entry name" value="UVRD_HELICASE_ATP_BIND"/>
    <property type="match status" value="1"/>
</dbReference>
<dbReference type="Pfam" id="PF13361">
    <property type="entry name" value="UvrD_C"/>
    <property type="match status" value="1"/>
</dbReference>
<comment type="similarity">
    <text evidence="1">Belongs to the helicase family. UvrD subfamily.</text>
</comment>
<evidence type="ECO:0000256" key="7">
    <source>
        <dbReference type="ARBA" id="ARBA00022839"/>
    </source>
</evidence>
<dbReference type="Gene3D" id="1.10.10.160">
    <property type="match status" value="1"/>
</dbReference>
<dbReference type="PROSITE" id="PS51217">
    <property type="entry name" value="UVRD_HELICASE_CTER"/>
    <property type="match status" value="1"/>
</dbReference>
<evidence type="ECO:0000256" key="1">
    <source>
        <dbReference type="ARBA" id="ARBA00009922"/>
    </source>
</evidence>
<dbReference type="Pfam" id="PF12705">
    <property type="entry name" value="PDDEXK_1"/>
    <property type="match status" value="1"/>
</dbReference>
<evidence type="ECO:0000256" key="8">
    <source>
        <dbReference type="ARBA" id="ARBA00022840"/>
    </source>
</evidence>